<organism evidence="9 10">
    <name type="scientific">Parahaliea mediterranea</name>
    <dbReference type="NCBI Taxonomy" id="651086"/>
    <lineage>
        <taxon>Bacteria</taxon>
        <taxon>Pseudomonadati</taxon>
        <taxon>Pseudomonadota</taxon>
        <taxon>Gammaproteobacteria</taxon>
        <taxon>Cellvibrionales</taxon>
        <taxon>Halieaceae</taxon>
        <taxon>Parahaliea</taxon>
    </lineage>
</organism>
<dbReference type="AlphaFoldDB" id="A0A939DFB9"/>
<evidence type="ECO:0000313" key="9">
    <source>
        <dbReference type="EMBL" id="MBN7796841.1"/>
    </source>
</evidence>
<gene>
    <name evidence="9" type="ORF">JYP50_09575</name>
</gene>
<evidence type="ECO:0000313" key="10">
    <source>
        <dbReference type="Proteomes" id="UP000664303"/>
    </source>
</evidence>
<feature type="transmembrane region" description="Helical" evidence="8">
    <location>
        <begin position="57"/>
        <end position="80"/>
    </location>
</feature>
<dbReference type="PANTHER" id="PTHR34979:SF1">
    <property type="entry name" value="INNER MEMBRANE PROTEIN YGAZ"/>
    <property type="match status" value="1"/>
</dbReference>
<evidence type="ECO:0000256" key="4">
    <source>
        <dbReference type="ARBA" id="ARBA00022475"/>
    </source>
</evidence>
<keyword evidence="10" id="KW-1185">Reference proteome</keyword>
<feature type="transmembrane region" description="Helical" evidence="8">
    <location>
        <begin position="131"/>
        <end position="155"/>
    </location>
</feature>
<keyword evidence="7 8" id="KW-0472">Membrane</keyword>
<dbReference type="RefSeq" id="WP_206560283.1">
    <property type="nucleotide sequence ID" value="NZ_JAFKCZ010000006.1"/>
</dbReference>
<keyword evidence="6 8" id="KW-1133">Transmembrane helix</keyword>
<protein>
    <submittedName>
        <fullName evidence="9">AzlC family ABC transporter permease</fullName>
    </submittedName>
</protein>
<evidence type="ECO:0000256" key="5">
    <source>
        <dbReference type="ARBA" id="ARBA00022692"/>
    </source>
</evidence>
<keyword evidence="3" id="KW-0813">Transport</keyword>
<dbReference type="Proteomes" id="UP000664303">
    <property type="component" value="Unassembled WGS sequence"/>
</dbReference>
<dbReference type="Pfam" id="PF03591">
    <property type="entry name" value="AzlC"/>
    <property type="match status" value="1"/>
</dbReference>
<reference evidence="9" key="1">
    <citation type="submission" date="2021-02" db="EMBL/GenBank/DDBJ databases">
        <title>PHA producing bacteria isolated from coastal sediment in Guangdong, Shenzhen.</title>
        <authorList>
            <person name="Zheng W."/>
            <person name="Yu S."/>
            <person name="Huang Y."/>
        </authorList>
    </citation>
    <scope>NUCLEOTIDE SEQUENCE</scope>
    <source>
        <strain evidence="9">TN14-10</strain>
    </source>
</reference>
<dbReference type="GO" id="GO:0005886">
    <property type="term" value="C:plasma membrane"/>
    <property type="evidence" value="ECO:0007669"/>
    <property type="project" value="UniProtKB-SubCell"/>
</dbReference>
<keyword evidence="5 8" id="KW-0812">Transmembrane</keyword>
<comment type="subcellular location">
    <subcellularLocation>
        <location evidence="1">Cell membrane</location>
        <topology evidence="1">Multi-pass membrane protein</topology>
    </subcellularLocation>
</comment>
<keyword evidence="4" id="KW-1003">Cell membrane</keyword>
<name>A0A939DFB9_9GAMM</name>
<evidence type="ECO:0000256" key="3">
    <source>
        <dbReference type="ARBA" id="ARBA00022448"/>
    </source>
</evidence>
<dbReference type="EMBL" id="JAFKCZ010000006">
    <property type="protein sequence ID" value="MBN7796841.1"/>
    <property type="molecule type" value="Genomic_DNA"/>
</dbReference>
<comment type="similarity">
    <text evidence="2">Belongs to the AzlC family.</text>
</comment>
<dbReference type="InterPro" id="IPR011606">
    <property type="entry name" value="Brnchd-chn_aa_trnsp_permease"/>
</dbReference>
<evidence type="ECO:0000256" key="7">
    <source>
        <dbReference type="ARBA" id="ARBA00023136"/>
    </source>
</evidence>
<evidence type="ECO:0000256" key="2">
    <source>
        <dbReference type="ARBA" id="ARBA00010735"/>
    </source>
</evidence>
<proteinExistence type="inferred from homology"/>
<feature type="transmembrane region" description="Helical" evidence="8">
    <location>
        <begin position="22"/>
        <end position="45"/>
    </location>
</feature>
<evidence type="ECO:0000256" key="8">
    <source>
        <dbReference type="SAM" id="Phobius"/>
    </source>
</evidence>
<sequence length="226" mass="23637">MTDTASTARQGALDALPMFLPAVPFALVLGIAIMGSGLLPLLGWSSSPIIYGGASQLTLLTLLGDGAAVAAAVTAALIVNARHLMYSAAMAPVFQQQPPWFRWVGPYFLVDQVFVLSMLRANEEPAAFRAYYLGVGVTFWLLWMIATASAMVVGPIVPREWQLGFAVPVLFTALLVIGVDRWPKAAAAGVAAAVTLLAADLPHRSGLLLGAVAGIVAGILIEKARG</sequence>
<feature type="transmembrane region" description="Helical" evidence="8">
    <location>
        <begin position="161"/>
        <end position="178"/>
    </location>
</feature>
<accession>A0A939DFB9</accession>
<evidence type="ECO:0000256" key="6">
    <source>
        <dbReference type="ARBA" id="ARBA00022989"/>
    </source>
</evidence>
<dbReference type="GO" id="GO:1903785">
    <property type="term" value="P:L-valine transmembrane transport"/>
    <property type="evidence" value="ECO:0007669"/>
    <property type="project" value="TreeGrafter"/>
</dbReference>
<evidence type="ECO:0000256" key="1">
    <source>
        <dbReference type="ARBA" id="ARBA00004651"/>
    </source>
</evidence>
<comment type="caution">
    <text evidence="9">The sequence shown here is derived from an EMBL/GenBank/DDBJ whole genome shotgun (WGS) entry which is preliminary data.</text>
</comment>
<dbReference type="PANTHER" id="PTHR34979">
    <property type="entry name" value="INNER MEMBRANE PROTEIN YGAZ"/>
    <property type="match status" value="1"/>
</dbReference>